<keyword evidence="3" id="KW-1185">Reference proteome</keyword>
<protein>
    <submittedName>
        <fullName evidence="2">Protein Mdm4 isoform X1</fullName>
    </submittedName>
</protein>
<dbReference type="AlphaFoldDB" id="A0AAD3RM73"/>
<evidence type="ECO:0000313" key="3">
    <source>
        <dbReference type="Proteomes" id="UP001279410"/>
    </source>
</evidence>
<evidence type="ECO:0000256" key="1">
    <source>
        <dbReference type="SAM" id="MobiDB-lite"/>
    </source>
</evidence>
<accession>A0AAD3RM73</accession>
<comment type="caution">
    <text evidence="2">The sequence shown here is derived from an EMBL/GenBank/DDBJ whole genome shotgun (WGS) entry which is preliminary data.</text>
</comment>
<reference evidence="2" key="1">
    <citation type="submission" date="2022-08" db="EMBL/GenBank/DDBJ databases">
        <title>Genome sequencing of akame (Lates japonicus).</title>
        <authorList>
            <person name="Hashiguchi Y."/>
            <person name="Takahashi H."/>
        </authorList>
    </citation>
    <scope>NUCLEOTIDE SEQUENCE</scope>
    <source>
        <strain evidence="2">Kochi</strain>
    </source>
</reference>
<dbReference type="EMBL" id="BRZM01001400">
    <property type="protein sequence ID" value="GLD73095.1"/>
    <property type="molecule type" value="Genomic_DNA"/>
</dbReference>
<evidence type="ECO:0000313" key="2">
    <source>
        <dbReference type="EMBL" id="GLD73095.1"/>
    </source>
</evidence>
<organism evidence="2 3">
    <name type="scientific">Lates japonicus</name>
    <name type="common">Japanese lates</name>
    <dbReference type="NCBI Taxonomy" id="270547"/>
    <lineage>
        <taxon>Eukaryota</taxon>
        <taxon>Metazoa</taxon>
        <taxon>Chordata</taxon>
        <taxon>Craniata</taxon>
        <taxon>Vertebrata</taxon>
        <taxon>Euteleostomi</taxon>
        <taxon>Actinopterygii</taxon>
        <taxon>Neopterygii</taxon>
        <taxon>Teleostei</taxon>
        <taxon>Neoteleostei</taxon>
        <taxon>Acanthomorphata</taxon>
        <taxon>Carangaria</taxon>
        <taxon>Carangaria incertae sedis</taxon>
        <taxon>Centropomidae</taxon>
        <taxon>Lates</taxon>
    </lineage>
</organism>
<sequence>MSLDCAHSCLFLTLPAPGSLTTHDEEDDSSNTGGDVPDCSRAGVGLSSALSSTADRPLPPAASGWEGQRDASPLASLRMSNSQEESQENLGMEVEEVRPRHYWRPCKLCRVRPVMEI</sequence>
<name>A0AAD3RM73_LATJO</name>
<feature type="region of interest" description="Disordered" evidence="1">
    <location>
        <begin position="15"/>
        <end position="94"/>
    </location>
</feature>
<gene>
    <name evidence="2" type="ORF">AKAME5_002442000</name>
</gene>
<dbReference type="Proteomes" id="UP001279410">
    <property type="component" value="Unassembled WGS sequence"/>
</dbReference>
<proteinExistence type="predicted"/>